<dbReference type="EMBL" id="CAJPIZ010004531">
    <property type="protein sequence ID" value="CAG2107641.1"/>
    <property type="molecule type" value="Genomic_DNA"/>
</dbReference>
<name>A0A7R9Q014_9ACAR</name>
<dbReference type="InterPro" id="IPR019716">
    <property type="entry name" value="Ribosomal_mL53"/>
</dbReference>
<protein>
    <recommendedName>
        <fullName evidence="7">Large ribosomal subunit protein mL53</fullName>
    </recommendedName>
    <alternativeName>
        <fullName evidence="8">39S ribosomal protein L53, mitochondrial</fullName>
    </alternativeName>
</protein>
<keyword evidence="4" id="KW-0689">Ribosomal protein</keyword>
<organism evidence="9">
    <name type="scientific">Medioppia subpectinata</name>
    <dbReference type="NCBI Taxonomy" id="1979941"/>
    <lineage>
        <taxon>Eukaryota</taxon>
        <taxon>Metazoa</taxon>
        <taxon>Ecdysozoa</taxon>
        <taxon>Arthropoda</taxon>
        <taxon>Chelicerata</taxon>
        <taxon>Arachnida</taxon>
        <taxon>Acari</taxon>
        <taxon>Acariformes</taxon>
        <taxon>Sarcoptiformes</taxon>
        <taxon>Oribatida</taxon>
        <taxon>Brachypylina</taxon>
        <taxon>Oppioidea</taxon>
        <taxon>Oppiidae</taxon>
        <taxon>Medioppia</taxon>
    </lineage>
</organism>
<evidence type="ECO:0000256" key="4">
    <source>
        <dbReference type="ARBA" id="ARBA00022980"/>
    </source>
</evidence>
<gene>
    <name evidence="9" type="ORF">OSB1V03_LOCUS7641</name>
</gene>
<evidence type="ECO:0000256" key="1">
    <source>
        <dbReference type="ARBA" id="ARBA00004173"/>
    </source>
</evidence>
<evidence type="ECO:0000256" key="8">
    <source>
        <dbReference type="ARBA" id="ARBA00042721"/>
    </source>
</evidence>
<evidence type="ECO:0000256" key="2">
    <source>
        <dbReference type="ARBA" id="ARBA00005557"/>
    </source>
</evidence>
<evidence type="ECO:0000256" key="7">
    <source>
        <dbReference type="ARBA" id="ARBA00035180"/>
    </source>
</evidence>
<keyword evidence="6" id="KW-0687">Ribonucleoprotein</keyword>
<dbReference type="Proteomes" id="UP000759131">
    <property type="component" value="Unassembled WGS sequence"/>
</dbReference>
<comment type="similarity">
    <text evidence="2">Belongs to the mitochondrion-specific ribosomal protein mL53 family.</text>
</comment>
<evidence type="ECO:0000256" key="6">
    <source>
        <dbReference type="ARBA" id="ARBA00023274"/>
    </source>
</evidence>
<proteinExistence type="inferred from homology"/>
<dbReference type="OrthoDB" id="6618793at2759"/>
<dbReference type="InterPro" id="IPR052473">
    <property type="entry name" value="mtLSU_mL53"/>
</dbReference>
<accession>A0A7R9Q014</accession>
<dbReference type="PANTHER" id="PTHR33618:SF1">
    <property type="entry name" value="LARGE RIBOSOMAL SUBUNIT PROTEIN ML53"/>
    <property type="match status" value="1"/>
</dbReference>
<evidence type="ECO:0000256" key="3">
    <source>
        <dbReference type="ARBA" id="ARBA00022946"/>
    </source>
</evidence>
<evidence type="ECO:0000313" key="10">
    <source>
        <dbReference type="Proteomes" id="UP000759131"/>
    </source>
</evidence>
<evidence type="ECO:0000313" key="9">
    <source>
        <dbReference type="EMBL" id="CAD7627211.1"/>
    </source>
</evidence>
<dbReference type="EMBL" id="OC859106">
    <property type="protein sequence ID" value="CAD7627211.1"/>
    <property type="molecule type" value="Genomic_DNA"/>
</dbReference>
<reference evidence="9" key="1">
    <citation type="submission" date="2020-11" db="EMBL/GenBank/DDBJ databases">
        <authorList>
            <person name="Tran Van P."/>
        </authorList>
    </citation>
    <scope>NUCLEOTIDE SEQUENCE</scope>
</reference>
<keyword evidence="5" id="KW-0496">Mitochondrion</keyword>
<keyword evidence="3" id="KW-0809">Transit peptide</keyword>
<evidence type="ECO:0000256" key="5">
    <source>
        <dbReference type="ARBA" id="ARBA00023128"/>
    </source>
</evidence>
<dbReference type="PANTHER" id="PTHR33618">
    <property type="entry name" value="39S RIBOSOMAL PROTEIN L53, MITOCHONDRIAL"/>
    <property type="match status" value="1"/>
</dbReference>
<dbReference type="GO" id="GO:0005762">
    <property type="term" value="C:mitochondrial large ribosomal subunit"/>
    <property type="evidence" value="ECO:0007669"/>
    <property type="project" value="TreeGrafter"/>
</dbReference>
<comment type="subcellular location">
    <subcellularLocation>
        <location evidence="1">Mitochondrion</location>
    </subcellularLocation>
</comment>
<dbReference type="Pfam" id="PF10780">
    <property type="entry name" value="MRP_L53"/>
    <property type="match status" value="1"/>
</dbReference>
<keyword evidence="10" id="KW-1185">Reference proteome</keyword>
<dbReference type="Gene3D" id="3.40.30.10">
    <property type="entry name" value="Glutaredoxin"/>
    <property type="match status" value="1"/>
</dbReference>
<sequence length="188" mass="21473">MRSLRSLRFRRIFAEEEGLTRVVEESNHSCKSTVNKFSFAQTGQHFLSAIVMSITPKIYNLSTLLAAPIPPWIRVVKDPIKRQLKNELKLVTLKSVKRVDVRFDPFHRNVSSIRQFLTAISSSKTRATNPKCGLKTEVLSKREEPTVTVSLESGQRIIFKTSLLSTLEIAENYNLILNRLTERDESVV</sequence>
<dbReference type="AlphaFoldDB" id="A0A7R9Q014"/>